<dbReference type="Pfam" id="PF11477">
    <property type="entry name" value="PM0188"/>
    <property type="match status" value="1"/>
</dbReference>
<reference evidence="1" key="2">
    <citation type="submission" date="2022-05" db="EMBL/GenBank/DDBJ databases">
        <authorList>
            <consortium name="NCBI Pathogen Detection Project"/>
        </authorList>
    </citation>
    <scope>NUCLEOTIDE SEQUENCE</scope>
    <source>
        <strain evidence="1">CAV1698</strain>
    </source>
</reference>
<dbReference type="Proteomes" id="UP000862426">
    <property type="component" value="Unassembled WGS sequence"/>
</dbReference>
<dbReference type="Gene3D" id="3.40.50.11110">
    <property type="entry name" value="Sialyltransferase, C-terminal GT-B Rossman nucleotide-binding domain"/>
    <property type="match status" value="1"/>
</dbReference>
<evidence type="ECO:0000313" key="2">
    <source>
        <dbReference type="Proteomes" id="UP000862426"/>
    </source>
</evidence>
<accession>A0A9C7V2T5</accession>
<dbReference type="InterPro" id="IPR021574">
    <property type="entry name" value="PM0188"/>
</dbReference>
<organism evidence="1 2">
    <name type="scientific">Citrobacter amalonaticus</name>
    <dbReference type="NCBI Taxonomy" id="35703"/>
    <lineage>
        <taxon>Bacteria</taxon>
        <taxon>Pseudomonadati</taxon>
        <taxon>Pseudomonadota</taxon>
        <taxon>Gammaproteobacteria</taxon>
        <taxon>Enterobacterales</taxon>
        <taxon>Enterobacteriaceae</taxon>
        <taxon>Citrobacter</taxon>
    </lineage>
</organism>
<name>A0A9C7V2T5_CITAM</name>
<dbReference type="InterPro" id="IPR043078">
    <property type="entry name" value="Sialyltransferase_N"/>
</dbReference>
<dbReference type="EMBL" id="DACYAJ020000014">
    <property type="protein sequence ID" value="HCD1255939.1"/>
    <property type="molecule type" value="Genomic_DNA"/>
</dbReference>
<comment type="caution">
    <text evidence="1">The sequence shown here is derived from an EMBL/GenBank/DDBJ whole genome shotgun (WGS) entry which is preliminary data.</text>
</comment>
<protein>
    <submittedName>
        <fullName evidence="1">Uncharacterized protein</fullName>
    </submittedName>
</protein>
<sequence length="377" mass="43494">MKTVIIYIEPASLPLTQHLLNYVKDYGDSSIINVIAFQRLKINTDAISKANTAFIDNVNTGLNEKLEKMAGFVKGLQPTGVEIHTNIHRERDILFPLMKMLAQFYPLTQIRLHLYDDGSGSLLERSVIEKLEPTDFDRVMHKRKNQLLSVLTVPGRKEYRWTVLDNYIWHHLVDTRYYFITPHENVRNKAFYQKLAPHITYTRFTLQGLTSAKENALLLRLVDFPVDLYHKLTRLRREADALLFITSYCLDPQKAALYHQRLLALIHQLKVAGQFPDPEKIIFKGHPENRKRNDEIRQALGKTVTCVPDAIPVEFLHSFSLLPANIAGEFSSTFFSIGSLKVKFVILKGKPEDKENKHFIDIASQYNAFDADKIIYL</sequence>
<gene>
    <name evidence="1" type="ORF">JD854_RS12880</name>
</gene>
<dbReference type="SUPFAM" id="SSF53756">
    <property type="entry name" value="UDP-Glycosyltransferase/glycogen phosphorylase"/>
    <property type="match status" value="1"/>
</dbReference>
<evidence type="ECO:0000313" key="1">
    <source>
        <dbReference type="EMBL" id="HCD1255939.1"/>
    </source>
</evidence>
<proteinExistence type="predicted"/>
<reference evidence="1" key="1">
    <citation type="journal article" date="2018" name="Genome Biol.">
        <title>SKESA: strategic k-mer extension for scrupulous assemblies.</title>
        <authorList>
            <person name="Souvorov A."/>
            <person name="Agarwala R."/>
            <person name="Lipman D.J."/>
        </authorList>
    </citation>
    <scope>NUCLEOTIDE SEQUENCE</scope>
    <source>
        <strain evidence="1">CAV1698</strain>
    </source>
</reference>
<dbReference type="AlphaFoldDB" id="A0A9C7V2T5"/>
<dbReference type="Gene3D" id="3.40.50.11120">
    <property type="entry name" value="Sialyltransferase, N-terminal GT-B Rossman nucleotide-binding domain"/>
    <property type="match status" value="1"/>
</dbReference>